<dbReference type="PANTHER" id="PTHR44586:SF6">
    <property type="entry name" value="OS11G0579600 PROTEIN"/>
    <property type="match status" value="1"/>
</dbReference>
<reference evidence="4" key="2">
    <citation type="submission" date="2013-12" db="EMBL/GenBank/DDBJ databases">
        <authorList>
            <person name="Yu Y."/>
            <person name="Lee S."/>
            <person name="de Baynast K."/>
            <person name="Wissotski M."/>
            <person name="Liu L."/>
            <person name="Talag J."/>
            <person name="Goicoechea J."/>
            <person name="Angelova A."/>
            <person name="Jetty R."/>
            <person name="Kudrna D."/>
            <person name="Golser W."/>
            <person name="Rivera L."/>
            <person name="Zhang J."/>
            <person name="Wing R."/>
        </authorList>
    </citation>
    <scope>NUCLEOTIDE SEQUENCE</scope>
</reference>
<dbReference type="STRING" id="77586.A0A0D9XTG0"/>
<dbReference type="AlphaFoldDB" id="A0A0D9XTG0"/>
<feature type="compositionally biased region" description="Basic and acidic residues" evidence="1">
    <location>
        <begin position="315"/>
        <end position="326"/>
    </location>
</feature>
<dbReference type="HOGENOM" id="CLU_019286_13_1_1"/>
<sequence>MDCMPEISIMRDLTRRAHSLTKLFACPRLLPPTKPQQISTTTISDLPKEMIVSILANLEIPDLIRAGSICSSWHSAYVQICELGLCKESQAPYLLYTTEFEPNYKEDIVLYSLAERKSYILSLPDPRLMRSSHVLSTIGMSLDPPTLHLLNPITGDQITRPSVTTIEQFEAVYDDSGVICRYMLSFFTGKTVNERPKAIFLSCEELQDTCFRKAFLSGDPSTGNYFVVLIHKPFSQLSFARGGDDKWTWLPPYFYFSDCIFKDGLLYALICSGGIHKIIIDRPMDVYYDDIYLVQDRFGDLLQVWTNGEPPVGHLEPHQDDEGPLHEDEEPLHEDEEPLFEHEDQLYGDEEPLQKDDAPRYKVYKVDLAAKKLVDGTSLGEDLLFLGCNQSLCLSTEEHPQLKANHVYFALTQEKGSVVGVLNLENRIIEDVLPRQLWSDWRPGLAWTVLNPRKMISASYDN</sequence>
<feature type="domain" description="F-box" evidence="2">
    <location>
        <begin position="40"/>
        <end position="75"/>
    </location>
</feature>
<reference evidence="3 4" key="1">
    <citation type="submission" date="2012-08" db="EMBL/GenBank/DDBJ databases">
        <title>Oryza genome evolution.</title>
        <authorList>
            <person name="Wing R.A."/>
        </authorList>
    </citation>
    <scope>NUCLEOTIDE SEQUENCE</scope>
</reference>
<protein>
    <recommendedName>
        <fullName evidence="2">F-box domain-containing protein</fullName>
    </recommendedName>
</protein>
<dbReference type="SUPFAM" id="SSF81383">
    <property type="entry name" value="F-box domain"/>
    <property type="match status" value="1"/>
</dbReference>
<evidence type="ECO:0000256" key="1">
    <source>
        <dbReference type="SAM" id="MobiDB-lite"/>
    </source>
</evidence>
<feature type="region of interest" description="Disordered" evidence="1">
    <location>
        <begin position="311"/>
        <end position="336"/>
    </location>
</feature>
<feature type="compositionally biased region" description="Acidic residues" evidence="1">
    <location>
        <begin position="327"/>
        <end position="336"/>
    </location>
</feature>
<proteinExistence type="predicted"/>
<dbReference type="InterPro" id="IPR036047">
    <property type="entry name" value="F-box-like_dom_sf"/>
</dbReference>
<dbReference type="Gene3D" id="1.20.1280.50">
    <property type="match status" value="1"/>
</dbReference>
<dbReference type="InterPro" id="IPR001810">
    <property type="entry name" value="F-box_dom"/>
</dbReference>
<dbReference type="Pfam" id="PF12937">
    <property type="entry name" value="F-box-like"/>
    <property type="match status" value="1"/>
</dbReference>
<evidence type="ECO:0000313" key="4">
    <source>
        <dbReference type="Proteomes" id="UP000032180"/>
    </source>
</evidence>
<dbReference type="Pfam" id="PF03478">
    <property type="entry name" value="Beta-prop_KIB1-4"/>
    <property type="match status" value="1"/>
</dbReference>
<keyword evidence="4" id="KW-1185">Reference proteome</keyword>
<dbReference type="eggNOG" id="ENOG502QS0H">
    <property type="taxonomic scope" value="Eukaryota"/>
</dbReference>
<evidence type="ECO:0000313" key="3">
    <source>
        <dbReference type="EnsemblPlants" id="LPERR11G14290.1"/>
    </source>
</evidence>
<dbReference type="InterPro" id="IPR005174">
    <property type="entry name" value="KIB1-4_b-propeller"/>
</dbReference>
<organism evidence="3 4">
    <name type="scientific">Leersia perrieri</name>
    <dbReference type="NCBI Taxonomy" id="77586"/>
    <lineage>
        <taxon>Eukaryota</taxon>
        <taxon>Viridiplantae</taxon>
        <taxon>Streptophyta</taxon>
        <taxon>Embryophyta</taxon>
        <taxon>Tracheophyta</taxon>
        <taxon>Spermatophyta</taxon>
        <taxon>Magnoliopsida</taxon>
        <taxon>Liliopsida</taxon>
        <taxon>Poales</taxon>
        <taxon>Poaceae</taxon>
        <taxon>BOP clade</taxon>
        <taxon>Oryzoideae</taxon>
        <taxon>Oryzeae</taxon>
        <taxon>Oryzinae</taxon>
        <taxon>Leersia</taxon>
    </lineage>
</organism>
<evidence type="ECO:0000259" key="2">
    <source>
        <dbReference type="PROSITE" id="PS50181"/>
    </source>
</evidence>
<dbReference type="Gramene" id="LPERR11G14290.1">
    <property type="protein sequence ID" value="LPERR11G14290.1"/>
    <property type="gene ID" value="LPERR11G14290"/>
</dbReference>
<dbReference type="Proteomes" id="UP000032180">
    <property type="component" value="Chromosome 11"/>
</dbReference>
<accession>A0A0D9XTG0</accession>
<dbReference type="EnsemblPlants" id="LPERR11G14290.1">
    <property type="protein sequence ID" value="LPERR11G14290.1"/>
    <property type="gene ID" value="LPERR11G14290"/>
</dbReference>
<dbReference type="PROSITE" id="PS50181">
    <property type="entry name" value="FBOX"/>
    <property type="match status" value="1"/>
</dbReference>
<reference evidence="3" key="3">
    <citation type="submission" date="2015-04" db="UniProtKB">
        <authorList>
            <consortium name="EnsemblPlants"/>
        </authorList>
    </citation>
    <scope>IDENTIFICATION</scope>
</reference>
<name>A0A0D9XTG0_9ORYZ</name>
<dbReference type="PANTHER" id="PTHR44586">
    <property type="entry name" value="F-BOX DOMAIN CONTAINING PROTEIN, EXPRESSED"/>
    <property type="match status" value="1"/>
</dbReference>